<feature type="region of interest" description="Disordered" evidence="1">
    <location>
        <begin position="1"/>
        <end position="54"/>
    </location>
</feature>
<organism evidence="2 3">
    <name type="scientific">Paraburkholderia rhizosphaerae</name>
    <dbReference type="NCBI Taxonomy" id="480658"/>
    <lineage>
        <taxon>Bacteria</taxon>
        <taxon>Pseudomonadati</taxon>
        <taxon>Pseudomonadota</taxon>
        <taxon>Betaproteobacteria</taxon>
        <taxon>Burkholderiales</taxon>
        <taxon>Burkholderiaceae</taxon>
        <taxon>Paraburkholderia</taxon>
    </lineage>
</organism>
<dbReference type="OrthoDB" id="9104186at2"/>
<name>A0A4R8LPI8_9BURK</name>
<evidence type="ECO:0000256" key="1">
    <source>
        <dbReference type="SAM" id="MobiDB-lite"/>
    </source>
</evidence>
<feature type="compositionally biased region" description="Basic and acidic residues" evidence="1">
    <location>
        <begin position="1"/>
        <end position="20"/>
    </location>
</feature>
<protein>
    <submittedName>
        <fullName evidence="2">Uncharacterized protein</fullName>
    </submittedName>
</protein>
<keyword evidence="3" id="KW-1185">Reference proteome</keyword>
<evidence type="ECO:0000313" key="3">
    <source>
        <dbReference type="Proteomes" id="UP000295509"/>
    </source>
</evidence>
<dbReference type="AlphaFoldDB" id="A0A4R8LPI8"/>
<sequence length="66" mass="7525">MKVDQVHAEELAESRRRREAAQNATDDGMPMAPESDEQDVEAIPYRKPKQGIRSARKWPDAVCDLM</sequence>
<evidence type="ECO:0000313" key="2">
    <source>
        <dbReference type="EMBL" id="TDY48212.1"/>
    </source>
</evidence>
<reference evidence="2 3" key="1">
    <citation type="submission" date="2019-03" db="EMBL/GenBank/DDBJ databases">
        <title>Genomic Encyclopedia of Type Strains, Phase III (KMG-III): the genomes of soil and plant-associated and newly described type strains.</title>
        <authorList>
            <person name="Whitman W."/>
        </authorList>
    </citation>
    <scope>NUCLEOTIDE SEQUENCE [LARGE SCALE GENOMIC DNA]</scope>
    <source>
        <strain evidence="2 3">LMG 29544</strain>
    </source>
</reference>
<proteinExistence type="predicted"/>
<accession>A0A4R8LPI8</accession>
<dbReference type="RefSeq" id="WP_134192847.1">
    <property type="nucleotide sequence ID" value="NZ_JBHLUW010000061.1"/>
</dbReference>
<comment type="caution">
    <text evidence="2">The sequence shown here is derived from an EMBL/GenBank/DDBJ whole genome shotgun (WGS) entry which is preliminary data.</text>
</comment>
<dbReference type="EMBL" id="SORE01000011">
    <property type="protein sequence ID" value="TDY48212.1"/>
    <property type="molecule type" value="Genomic_DNA"/>
</dbReference>
<gene>
    <name evidence="2" type="ORF">BX592_111147</name>
</gene>
<dbReference type="Proteomes" id="UP000295509">
    <property type="component" value="Unassembled WGS sequence"/>
</dbReference>